<dbReference type="Gene3D" id="3.90.1470.20">
    <property type="match status" value="1"/>
</dbReference>
<dbReference type="NCBIfam" id="TIGR01489">
    <property type="entry name" value="DKMTPPase-SF"/>
    <property type="match status" value="1"/>
</dbReference>
<dbReference type="EMBL" id="ONZQ02000003">
    <property type="protein sequence ID" value="SPN99900.1"/>
    <property type="molecule type" value="Genomic_DNA"/>
</dbReference>
<dbReference type="AlphaFoldDB" id="A0AAE8MTK6"/>
<keyword evidence="3" id="KW-1185">Reference proteome</keyword>
<organism evidence="2 3">
    <name type="scientific">Cephalotrichum gorgonifer</name>
    <dbReference type="NCBI Taxonomy" id="2041049"/>
    <lineage>
        <taxon>Eukaryota</taxon>
        <taxon>Fungi</taxon>
        <taxon>Dikarya</taxon>
        <taxon>Ascomycota</taxon>
        <taxon>Pezizomycotina</taxon>
        <taxon>Sordariomycetes</taxon>
        <taxon>Hypocreomycetidae</taxon>
        <taxon>Microascales</taxon>
        <taxon>Microascaceae</taxon>
        <taxon>Cephalotrichum</taxon>
    </lineage>
</organism>
<evidence type="ECO:0000313" key="3">
    <source>
        <dbReference type="Proteomes" id="UP001187682"/>
    </source>
</evidence>
<dbReference type="InterPro" id="IPR036412">
    <property type="entry name" value="HAD-like_sf"/>
</dbReference>
<dbReference type="GO" id="GO:0016791">
    <property type="term" value="F:phosphatase activity"/>
    <property type="evidence" value="ECO:0007669"/>
    <property type="project" value="InterPro"/>
</dbReference>
<accession>A0AAE8MTK6</accession>
<dbReference type="Proteomes" id="UP001187682">
    <property type="component" value="Unassembled WGS sequence"/>
</dbReference>
<sequence>MTTNGTSHAKFIFFTDFDGTITVEDSNDHLTESLGMGHERRMALNKDILSGARTFRSAFAEMLDSVKLPFDACVENLLKHVRLHPGFVEFFTWCRQEGVPVVILSGGMRPIIEGLLRKFLSEEEMKGLRIVSNDVAPKEGKSINDEDGWKIEYHDDSDFGHDKSIEIRKYSSLPADQRPTMFYAGDGVSDLSAAKETDLLFAKSGKDLVSYCEREKVPFVTFNDFHSIHETVKAIVEGRTTTQAEAKGRL</sequence>
<protein>
    <submittedName>
        <fullName evidence="2">Related to Phosphoserine phosphatase</fullName>
    </submittedName>
</protein>
<evidence type="ECO:0000256" key="1">
    <source>
        <dbReference type="ARBA" id="ARBA00022801"/>
    </source>
</evidence>
<dbReference type="NCBIfam" id="TIGR01488">
    <property type="entry name" value="HAD-SF-IB"/>
    <property type="match status" value="1"/>
</dbReference>
<dbReference type="InterPro" id="IPR023214">
    <property type="entry name" value="HAD_sf"/>
</dbReference>
<reference evidence="2" key="1">
    <citation type="submission" date="2018-03" db="EMBL/GenBank/DDBJ databases">
        <authorList>
            <person name="Guldener U."/>
        </authorList>
    </citation>
    <scope>NUCLEOTIDE SEQUENCE</scope>
</reference>
<proteinExistence type="predicted"/>
<keyword evidence="1" id="KW-0378">Hydrolase</keyword>
<dbReference type="Pfam" id="PF12710">
    <property type="entry name" value="HAD"/>
    <property type="match status" value="1"/>
</dbReference>
<evidence type="ECO:0000313" key="2">
    <source>
        <dbReference type="EMBL" id="SPN99900.1"/>
    </source>
</evidence>
<dbReference type="PANTHER" id="PTHR28181:SF2">
    <property type="entry name" value="PHOSPHORIC MONOESTER HYDROLASE"/>
    <property type="match status" value="1"/>
</dbReference>
<gene>
    <name evidence="2" type="ORF">DNG_02752</name>
</gene>
<dbReference type="SUPFAM" id="SSF56784">
    <property type="entry name" value="HAD-like"/>
    <property type="match status" value="1"/>
</dbReference>
<comment type="caution">
    <text evidence="2">The sequence shown here is derived from an EMBL/GenBank/DDBJ whole genome shotgun (WGS) entry which is preliminary data.</text>
</comment>
<dbReference type="PANTHER" id="PTHR28181">
    <property type="entry name" value="UPF0655 PROTEIN YCR015C"/>
    <property type="match status" value="1"/>
</dbReference>
<dbReference type="InterPro" id="IPR006384">
    <property type="entry name" value="HAD_hydro_PyrdxlP_Pase-like"/>
</dbReference>
<name>A0AAE8MTK6_9PEZI</name>
<dbReference type="Gene3D" id="3.40.50.1000">
    <property type="entry name" value="HAD superfamily/HAD-like"/>
    <property type="match status" value="1"/>
</dbReference>
<dbReference type="InterPro" id="IPR050849">
    <property type="entry name" value="HAD-like_hydrolase_phosphatase"/>
</dbReference>